<feature type="binding site" evidence="12">
    <location>
        <position position="222"/>
    </location>
    <ligand>
        <name>Fe-coproporphyrin III</name>
        <dbReference type="ChEBI" id="CHEBI:68438"/>
    </ligand>
</feature>
<dbReference type="GO" id="GO:0046872">
    <property type="term" value="F:metal ion binding"/>
    <property type="evidence" value="ECO:0007669"/>
    <property type="project" value="UniProtKB-KW"/>
</dbReference>
<dbReference type="GO" id="GO:0020037">
    <property type="term" value="F:heme binding"/>
    <property type="evidence" value="ECO:0007669"/>
    <property type="project" value="InterPro"/>
</dbReference>
<dbReference type="HAMAP" id="MF_01442">
    <property type="entry name" value="Coproheme_decarbox_1"/>
    <property type="match status" value="1"/>
</dbReference>
<dbReference type="AlphaFoldDB" id="A0A9X7Z8Z6"/>
<comment type="cofactor">
    <cofactor evidence="12">
        <name>Fe-coproporphyrin III</name>
        <dbReference type="ChEBI" id="CHEBI:68438"/>
    </cofactor>
    <text evidence="12">Fe-coproporphyrin III acts as both substrate and redox cofactor.</text>
</comment>
<feature type="binding site" evidence="12">
    <location>
        <position position="184"/>
    </location>
    <ligand>
        <name>Fe-coproporphyrin III</name>
        <dbReference type="ChEBI" id="CHEBI:68438"/>
    </ligand>
</feature>
<dbReference type="EC" id="1.3.98.5" evidence="11 12"/>
<proteinExistence type="inferred from homology"/>
<protein>
    <recommendedName>
        <fullName evidence="2 12">Coproheme decarboxylase</fullName>
        <ecNumber evidence="11 12">1.3.98.5</ecNumber>
    </recommendedName>
    <alternativeName>
        <fullName evidence="8 12">Coproheme III oxidative decarboxylase</fullName>
    </alternativeName>
    <alternativeName>
        <fullName evidence="9 12">Hydrogen peroxide-dependent heme synthase</fullName>
    </alternativeName>
</protein>
<reference evidence="13 14" key="1">
    <citation type="submission" date="2021-02" db="EMBL/GenBank/DDBJ databases">
        <title>Alicyclobacillus curvatus sp. nov. and Alicyclobacillus mengziensis sp. nov., two acidophilic bacteria isolated from acid mine drainage.</title>
        <authorList>
            <person name="Huang Y."/>
        </authorList>
    </citation>
    <scope>NUCLEOTIDE SEQUENCE [LARGE SCALE GENOMIC DNA]</scope>
    <source>
        <strain evidence="13 14">S30H14</strain>
    </source>
</reference>
<evidence type="ECO:0000256" key="10">
    <source>
        <dbReference type="ARBA" id="ARBA00049896"/>
    </source>
</evidence>
<evidence type="ECO:0000256" key="12">
    <source>
        <dbReference type="HAMAP-Rule" id="MF_01442"/>
    </source>
</evidence>
<keyword evidence="7 12" id="KW-0350">Heme biosynthesis</keyword>
<keyword evidence="4 12" id="KW-0479">Metal-binding</keyword>
<name>A0A9X7Z8Z6_9BACL</name>
<evidence type="ECO:0000256" key="5">
    <source>
        <dbReference type="ARBA" id="ARBA00023002"/>
    </source>
</evidence>
<dbReference type="Gene3D" id="3.30.70.1030">
    <property type="entry name" value="Apc35880, domain 1"/>
    <property type="match status" value="2"/>
</dbReference>
<dbReference type="PANTHER" id="PTHR36843">
    <property type="entry name" value="HEME-DEPENDENT PEROXIDASE YWFI-RELATED"/>
    <property type="match status" value="1"/>
</dbReference>
<dbReference type="PANTHER" id="PTHR36843:SF1">
    <property type="entry name" value="COPROHEME DECARBOXYLASE"/>
    <property type="match status" value="1"/>
</dbReference>
<feature type="binding site" evidence="12">
    <location>
        <position position="130"/>
    </location>
    <ligand>
        <name>Fe-coproporphyrin III</name>
        <dbReference type="ChEBI" id="CHEBI:68438"/>
    </ligand>
</feature>
<dbReference type="Proteomes" id="UP000663505">
    <property type="component" value="Chromosome"/>
</dbReference>
<dbReference type="NCBIfam" id="NF008913">
    <property type="entry name" value="PRK12276.1"/>
    <property type="match status" value="1"/>
</dbReference>
<sequence length="248" mass="28779">MSEAVETLDGWYAFHDFRVIDWSLWKSADKAIREQALAELAAFAEECTRDMKNRKGSFGQYAITGTKADFLWVHMRPTVDELTELKMRFQKTKFADFTRPVYSYTSCVELSSYLAKPGVDVDTDPYLQGRLKPVLPDTRYVCFYPMNKRREGNDNWYMLSRQERGEMMKNHGLIGRKYAGQVTQIITGSQGLDDWEWGVTLYSNDVLQFKKLVYEMRFDETSARFADFGPFYIGSNASNAQMQRLLSV</sequence>
<dbReference type="InterPro" id="IPR010644">
    <property type="entry name" value="ChdC/CLD"/>
</dbReference>
<evidence type="ECO:0000256" key="7">
    <source>
        <dbReference type="ARBA" id="ARBA00023133"/>
    </source>
</evidence>
<evidence type="ECO:0000256" key="4">
    <source>
        <dbReference type="ARBA" id="ARBA00022723"/>
    </source>
</evidence>
<evidence type="ECO:0000313" key="14">
    <source>
        <dbReference type="Proteomes" id="UP000663505"/>
    </source>
</evidence>
<keyword evidence="3 12" id="KW-0349">Heme</keyword>
<keyword evidence="13" id="KW-0575">Peroxidase</keyword>
<dbReference type="InterPro" id="IPR031332">
    <property type="entry name" value="CHDC"/>
</dbReference>
<dbReference type="KEGG" id="afx:JZ786_08640"/>
<comment type="pathway">
    <text evidence="12">Porphyrin-containing compound metabolism; protoheme biosynthesis.</text>
</comment>
<dbReference type="RefSeq" id="WP_206658295.1">
    <property type="nucleotide sequence ID" value="NZ_CP071182.1"/>
</dbReference>
<feature type="binding site" description="axial binding residue" evidence="12">
    <location>
        <position position="171"/>
    </location>
    <ligand>
        <name>Fe-coproporphyrin III</name>
        <dbReference type="ChEBI" id="CHEBI:68438"/>
    </ligand>
    <ligandPart>
        <name>Fe</name>
        <dbReference type="ChEBI" id="CHEBI:18248"/>
    </ligandPart>
</feature>
<dbReference type="GO" id="GO:0006785">
    <property type="term" value="P:heme B biosynthetic process"/>
    <property type="evidence" value="ECO:0007669"/>
    <property type="project" value="UniProtKB-UniRule"/>
</dbReference>
<dbReference type="SUPFAM" id="SSF54909">
    <property type="entry name" value="Dimeric alpha+beta barrel"/>
    <property type="match status" value="1"/>
</dbReference>
<comment type="catalytic activity">
    <reaction evidence="12">
        <text>Fe-coproporphyrin III + H2O2 + H(+) = harderoheme III + CO2 + 2 H2O</text>
        <dbReference type="Rhea" id="RHEA:57940"/>
        <dbReference type="ChEBI" id="CHEBI:15377"/>
        <dbReference type="ChEBI" id="CHEBI:15378"/>
        <dbReference type="ChEBI" id="CHEBI:16240"/>
        <dbReference type="ChEBI" id="CHEBI:16526"/>
        <dbReference type="ChEBI" id="CHEBI:68438"/>
        <dbReference type="ChEBI" id="CHEBI:142463"/>
    </reaction>
</comment>
<comment type="catalytic activity">
    <reaction evidence="10">
        <text>Fe-coproporphyrin III + 2 H2O2 + 2 H(+) = heme b + 2 CO2 + 4 H2O</text>
        <dbReference type="Rhea" id="RHEA:56516"/>
        <dbReference type="ChEBI" id="CHEBI:15377"/>
        <dbReference type="ChEBI" id="CHEBI:15378"/>
        <dbReference type="ChEBI" id="CHEBI:16240"/>
        <dbReference type="ChEBI" id="CHEBI:16526"/>
        <dbReference type="ChEBI" id="CHEBI:60344"/>
        <dbReference type="ChEBI" id="CHEBI:68438"/>
        <dbReference type="EC" id="1.3.98.5"/>
    </reaction>
    <physiologicalReaction direction="left-to-right" evidence="10">
        <dbReference type="Rhea" id="RHEA:56517"/>
    </physiologicalReaction>
</comment>
<dbReference type="Pfam" id="PF06778">
    <property type="entry name" value="Chlor_dismutase"/>
    <property type="match status" value="1"/>
</dbReference>
<dbReference type="GO" id="GO:0004601">
    <property type="term" value="F:peroxidase activity"/>
    <property type="evidence" value="ECO:0007669"/>
    <property type="project" value="UniProtKB-KW"/>
</dbReference>
<evidence type="ECO:0000256" key="9">
    <source>
        <dbReference type="ARBA" id="ARBA00030236"/>
    </source>
</evidence>
<comment type="function">
    <text evidence="12">Involved in coproporphyrin-dependent heme b biosynthesis. Catalyzes the decarboxylation of Fe-coproporphyrin III (coproheme) to heme b (protoheme IX), the last step of the pathway. The reaction occurs in a stepwise manner with a three-propionate intermediate.</text>
</comment>
<evidence type="ECO:0000256" key="2">
    <source>
        <dbReference type="ARBA" id="ARBA00014413"/>
    </source>
</evidence>
<keyword evidence="6 12" id="KW-0408">Iron</keyword>
<evidence type="ECO:0000256" key="8">
    <source>
        <dbReference type="ARBA" id="ARBA00029882"/>
    </source>
</evidence>
<keyword evidence="5 12" id="KW-0560">Oxidoreductase</keyword>
<feature type="binding site" evidence="12">
    <location>
        <begin position="144"/>
        <end position="148"/>
    </location>
    <ligand>
        <name>Fe-coproporphyrin III</name>
        <dbReference type="ChEBI" id="CHEBI:68438"/>
    </ligand>
</feature>
<keyword evidence="14" id="KW-1185">Reference proteome</keyword>
<evidence type="ECO:0000313" key="13">
    <source>
        <dbReference type="EMBL" id="QSO48980.1"/>
    </source>
</evidence>
<comment type="similarity">
    <text evidence="1 12">Belongs to the ChdC family. Type 1 subfamily.</text>
</comment>
<dbReference type="EMBL" id="CP071182">
    <property type="protein sequence ID" value="QSO48980.1"/>
    <property type="molecule type" value="Genomic_DNA"/>
</dbReference>
<comment type="catalytic activity">
    <reaction evidence="12">
        <text>harderoheme III + H2O2 + H(+) = heme b + CO2 + 2 H2O</text>
        <dbReference type="Rhea" id="RHEA:57944"/>
        <dbReference type="ChEBI" id="CHEBI:15377"/>
        <dbReference type="ChEBI" id="CHEBI:15378"/>
        <dbReference type="ChEBI" id="CHEBI:16240"/>
        <dbReference type="ChEBI" id="CHEBI:16526"/>
        <dbReference type="ChEBI" id="CHEBI:60344"/>
        <dbReference type="ChEBI" id="CHEBI:142463"/>
    </reaction>
</comment>
<evidence type="ECO:0000256" key="3">
    <source>
        <dbReference type="ARBA" id="ARBA00022617"/>
    </source>
</evidence>
<evidence type="ECO:0000256" key="6">
    <source>
        <dbReference type="ARBA" id="ARBA00023004"/>
    </source>
</evidence>
<organism evidence="13 14">
    <name type="scientific">Alicyclobacillus mengziensis</name>
    <dbReference type="NCBI Taxonomy" id="2931921"/>
    <lineage>
        <taxon>Bacteria</taxon>
        <taxon>Bacillati</taxon>
        <taxon>Bacillota</taxon>
        <taxon>Bacilli</taxon>
        <taxon>Bacillales</taxon>
        <taxon>Alicyclobacillaceae</taxon>
        <taxon>Alicyclobacillus</taxon>
    </lineage>
</organism>
<accession>A0A9X7Z8Z6</accession>
<gene>
    <name evidence="12" type="primary">chdC</name>
    <name evidence="13" type="ORF">JZ786_08640</name>
</gene>
<evidence type="ECO:0000256" key="11">
    <source>
        <dbReference type="ARBA" id="ARBA00050019"/>
    </source>
</evidence>
<dbReference type="InterPro" id="IPR011008">
    <property type="entry name" value="Dimeric_a/b-barrel"/>
</dbReference>
<evidence type="ECO:0000256" key="1">
    <source>
        <dbReference type="ARBA" id="ARBA00009276"/>
    </source>
</evidence>
<feature type="active site" evidence="12">
    <location>
        <position position="144"/>
    </location>
</feature>
<dbReference type="GO" id="GO:0016634">
    <property type="term" value="F:oxidoreductase activity, acting on the CH-CH group of donors, oxygen as acceptor"/>
    <property type="evidence" value="ECO:0007669"/>
    <property type="project" value="UniProtKB-UniRule"/>
</dbReference>